<keyword evidence="6" id="KW-1185">Reference proteome</keyword>
<dbReference type="InterPro" id="IPR015421">
    <property type="entry name" value="PyrdxlP-dep_Trfase_major"/>
</dbReference>
<keyword evidence="5" id="KW-0456">Lyase</keyword>
<dbReference type="GO" id="GO:0016829">
    <property type="term" value="F:lyase activity"/>
    <property type="evidence" value="ECO:0007669"/>
    <property type="project" value="UniProtKB-KW"/>
</dbReference>
<dbReference type="PANTHER" id="PTHR48097:SF5">
    <property type="entry name" value="LOW SPECIFICITY L-THREONINE ALDOLASE"/>
    <property type="match status" value="1"/>
</dbReference>
<evidence type="ECO:0000256" key="2">
    <source>
        <dbReference type="ARBA" id="ARBA00006966"/>
    </source>
</evidence>
<organism evidence="5 6">
    <name type="scientific">Lucifera butyrica</name>
    <dbReference type="NCBI Taxonomy" id="1351585"/>
    <lineage>
        <taxon>Bacteria</taxon>
        <taxon>Bacillati</taxon>
        <taxon>Bacillota</taxon>
        <taxon>Negativicutes</taxon>
        <taxon>Veillonellales</taxon>
        <taxon>Veillonellaceae</taxon>
        <taxon>Lucifera</taxon>
    </lineage>
</organism>
<evidence type="ECO:0000256" key="1">
    <source>
        <dbReference type="ARBA" id="ARBA00001933"/>
    </source>
</evidence>
<evidence type="ECO:0000313" key="6">
    <source>
        <dbReference type="Proteomes" id="UP000277811"/>
    </source>
</evidence>
<accession>A0A498R3E8</accession>
<dbReference type="Proteomes" id="UP000277811">
    <property type="component" value="Unassembled WGS sequence"/>
</dbReference>
<proteinExistence type="inferred from homology"/>
<comment type="similarity">
    <text evidence="2">Belongs to the threonine aldolase family.</text>
</comment>
<protein>
    <submittedName>
        <fullName evidence="5">Aromatic amino acid beta-eliminating lyase/threonine aldolase</fullName>
    </submittedName>
</protein>
<reference evidence="5 6" key="1">
    <citation type="submission" date="2018-06" db="EMBL/GenBank/DDBJ databases">
        <authorList>
            <person name="Strepis N."/>
        </authorList>
    </citation>
    <scope>NUCLEOTIDE SEQUENCE [LARGE SCALE GENOMIC DNA]</scope>
    <source>
        <strain evidence="5">LUCI</strain>
    </source>
</reference>
<dbReference type="InterPro" id="IPR015422">
    <property type="entry name" value="PyrdxlP-dep_Trfase_small"/>
</dbReference>
<comment type="cofactor">
    <cofactor evidence="1">
        <name>pyridoxal 5'-phosphate</name>
        <dbReference type="ChEBI" id="CHEBI:597326"/>
    </cofactor>
</comment>
<dbReference type="Gene3D" id="3.40.640.10">
    <property type="entry name" value="Type I PLP-dependent aspartate aminotransferase-like (Major domain)"/>
    <property type="match status" value="1"/>
</dbReference>
<dbReference type="EMBL" id="UPPP01000060">
    <property type="protein sequence ID" value="VBB05931.1"/>
    <property type="molecule type" value="Genomic_DNA"/>
</dbReference>
<dbReference type="InterPro" id="IPR015424">
    <property type="entry name" value="PyrdxlP-dep_Trfase"/>
</dbReference>
<dbReference type="InterPro" id="IPR001597">
    <property type="entry name" value="ArAA_b-elim_lyase/Thr_aldolase"/>
</dbReference>
<name>A0A498R3E8_9FIRM</name>
<dbReference type="GO" id="GO:0006520">
    <property type="term" value="P:amino acid metabolic process"/>
    <property type="evidence" value="ECO:0007669"/>
    <property type="project" value="InterPro"/>
</dbReference>
<keyword evidence="3" id="KW-0663">Pyridoxal phosphate</keyword>
<gene>
    <name evidence="5" type="ORF">LUCI_1142</name>
</gene>
<evidence type="ECO:0000259" key="4">
    <source>
        <dbReference type="Pfam" id="PF01212"/>
    </source>
</evidence>
<dbReference type="Pfam" id="PF01212">
    <property type="entry name" value="Beta_elim_lyase"/>
    <property type="match status" value="1"/>
</dbReference>
<evidence type="ECO:0000256" key="3">
    <source>
        <dbReference type="ARBA" id="ARBA00022898"/>
    </source>
</evidence>
<dbReference type="PANTHER" id="PTHR48097">
    <property type="entry name" value="L-THREONINE ALDOLASE-RELATED"/>
    <property type="match status" value="1"/>
</dbReference>
<feature type="domain" description="Aromatic amino acid beta-eliminating lyase/threonine aldolase" evidence="4">
    <location>
        <begin position="66"/>
        <end position="322"/>
    </location>
</feature>
<dbReference type="Gene3D" id="3.90.1150.10">
    <property type="entry name" value="Aspartate Aminotransferase, domain 1"/>
    <property type="match status" value="1"/>
</dbReference>
<dbReference type="SUPFAM" id="SSF53383">
    <property type="entry name" value="PLP-dependent transferases"/>
    <property type="match status" value="1"/>
</dbReference>
<evidence type="ECO:0000313" key="5">
    <source>
        <dbReference type="EMBL" id="VBB05931.1"/>
    </source>
</evidence>
<sequence length="385" mass="42804">MGKKRPFLAVLLGLENVIIKAAYDKSDIWIRLKGFMYKMYSFKNDYSEGAHPRIVRALLDTNLEQTEGYGEDSYTARAVELLKQRIGRTDIEIHLFAGGTQTNLTAISAFLRPHEAIIAANTGHILVHETGAIEATGHKIISVAVSDGKLTAGQIKTVVDSHTDEHMVKPRLIYISNPTEIGSIYKKSELEEISRFCRENNLFLYVDGARLGSALCSEENDMELSELAACVDAFYIGGTKNGALLGEALVICRDSLQADFRFHMKQKGALLAKGKLLGLQFLELFRDNLYFELAKHANGMAGRLRQAISLAGYSFLTRSPSNQIFPILPNELIAKLQENYSFYVWEKVDDDSSAVRLVTSWATPESAVTAFITDLKKWVPDKNGG</sequence>
<dbReference type="AlphaFoldDB" id="A0A498R3E8"/>